<dbReference type="AlphaFoldDB" id="A0A6A6VHQ4"/>
<dbReference type="EMBL" id="MU006564">
    <property type="protein sequence ID" value="KAF2750152.1"/>
    <property type="molecule type" value="Genomic_DNA"/>
</dbReference>
<protein>
    <recommendedName>
        <fullName evidence="9">Amino acid transporter</fullName>
    </recommendedName>
</protein>
<dbReference type="OrthoDB" id="3257095at2759"/>
<dbReference type="GO" id="GO:0022857">
    <property type="term" value="F:transmembrane transporter activity"/>
    <property type="evidence" value="ECO:0007669"/>
    <property type="project" value="InterPro"/>
</dbReference>
<dbReference type="Proteomes" id="UP000799440">
    <property type="component" value="Unassembled WGS sequence"/>
</dbReference>
<evidence type="ECO:0000313" key="7">
    <source>
        <dbReference type="EMBL" id="KAF2750152.1"/>
    </source>
</evidence>
<keyword evidence="8" id="KW-1185">Reference proteome</keyword>
<feature type="transmembrane region" description="Helical" evidence="6">
    <location>
        <begin position="196"/>
        <end position="216"/>
    </location>
</feature>
<dbReference type="PIRSF" id="PIRSF006060">
    <property type="entry name" value="AA_transporter"/>
    <property type="match status" value="1"/>
</dbReference>
<dbReference type="GO" id="GO:0016020">
    <property type="term" value="C:membrane"/>
    <property type="evidence" value="ECO:0007669"/>
    <property type="project" value="UniProtKB-SubCell"/>
</dbReference>
<name>A0A6A6VHQ4_9PLEO</name>
<gene>
    <name evidence="7" type="ORF">M011DRAFT_492433</name>
</gene>
<accession>A0A6A6VHQ4</accession>
<evidence type="ECO:0000256" key="2">
    <source>
        <dbReference type="ARBA" id="ARBA00022448"/>
    </source>
</evidence>
<evidence type="ECO:0000256" key="4">
    <source>
        <dbReference type="ARBA" id="ARBA00022989"/>
    </source>
</evidence>
<evidence type="ECO:0008006" key="9">
    <source>
        <dbReference type="Google" id="ProtNLM"/>
    </source>
</evidence>
<evidence type="ECO:0000256" key="1">
    <source>
        <dbReference type="ARBA" id="ARBA00004141"/>
    </source>
</evidence>
<reference evidence="7" key="1">
    <citation type="journal article" date="2020" name="Stud. Mycol.">
        <title>101 Dothideomycetes genomes: a test case for predicting lifestyles and emergence of pathogens.</title>
        <authorList>
            <person name="Haridas S."/>
            <person name="Albert R."/>
            <person name="Binder M."/>
            <person name="Bloem J."/>
            <person name="Labutti K."/>
            <person name="Salamov A."/>
            <person name="Andreopoulos B."/>
            <person name="Baker S."/>
            <person name="Barry K."/>
            <person name="Bills G."/>
            <person name="Bluhm B."/>
            <person name="Cannon C."/>
            <person name="Castanera R."/>
            <person name="Culley D."/>
            <person name="Daum C."/>
            <person name="Ezra D."/>
            <person name="Gonzalez J."/>
            <person name="Henrissat B."/>
            <person name="Kuo A."/>
            <person name="Liang C."/>
            <person name="Lipzen A."/>
            <person name="Lutzoni F."/>
            <person name="Magnuson J."/>
            <person name="Mondo S."/>
            <person name="Nolan M."/>
            <person name="Ohm R."/>
            <person name="Pangilinan J."/>
            <person name="Park H.-J."/>
            <person name="Ramirez L."/>
            <person name="Alfaro M."/>
            <person name="Sun H."/>
            <person name="Tritt A."/>
            <person name="Yoshinaga Y."/>
            <person name="Zwiers L.-H."/>
            <person name="Turgeon B."/>
            <person name="Goodwin S."/>
            <person name="Spatafora J."/>
            <person name="Crous P."/>
            <person name="Grigoriev I."/>
        </authorList>
    </citation>
    <scope>NUCLEOTIDE SEQUENCE</scope>
    <source>
        <strain evidence="7">CBS 119925</strain>
    </source>
</reference>
<evidence type="ECO:0000313" key="8">
    <source>
        <dbReference type="Proteomes" id="UP000799440"/>
    </source>
</evidence>
<keyword evidence="5 6" id="KW-0472">Membrane</keyword>
<feature type="transmembrane region" description="Helical" evidence="6">
    <location>
        <begin position="365"/>
        <end position="384"/>
    </location>
</feature>
<feature type="transmembrane region" description="Helical" evidence="6">
    <location>
        <begin position="117"/>
        <end position="134"/>
    </location>
</feature>
<organism evidence="7 8">
    <name type="scientific">Sporormia fimetaria CBS 119925</name>
    <dbReference type="NCBI Taxonomy" id="1340428"/>
    <lineage>
        <taxon>Eukaryota</taxon>
        <taxon>Fungi</taxon>
        <taxon>Dikarya</taxon>
        <taxon>Ascomycota</taxon>
        <taxon>Pezizomycotina</taxon>
        <taxon>Dothideomycetes</taxon>
        <taxon>Pleosporomycetidae</taxon>
        <taxon>Pleosporales</taxon>
        <taxon>Sporormiaceae</taxon>
        <taxon>Sporormia</taxon>
    </lineage>
</organism>
<feature type="transmembrane region" description="Helical" evidence="6">
    <location>
        <begin position="247"/>
        <end position="272"/>
    </location>
</feature>
<proteinExistence type="predicted"/>
<keyword evidence="3 6" id="KW-0812">Transmembrane</keyword>
<feature type="transmembrane region" description="Helical" evidence="6">
    <location>
        <begin position="321"/>
        <end position="345"/>
    </location>
</feature>
<keyword evidence="2" id="KW-0813">Transport</keyword>
<sequence>MLACVGQTAVALSLAELASIDPTVGAQYRWSANSAPFSPRFWGLLQGWIATAGWCFACTGGPPTLALIATSLASFNNSNFVAERWHFSLLMVAFMVVPYLVNLWFRKVLNTLEMSAAIGQVCLMIVVIALLLASGPKHDSSFVFKTLTWEQSGWGNKGVSFGIGTLTPVLCFSGVDSILHLSDEIKQVRTRVPHSMVFAVVSNSVMLMIFSVVLLYCMPPLDQLMLSPLPLIDIVYNATNSRAATNAILIGVFILFTIWTFNSFASVSRLIWCFAMDNGLPYSNWLSKIHPTLNLHLNALILIGVIVGGLSLIYIGSVHAFSALLSLQSLALNGSYVIPISFMILRKKRGPDPPYGPFKMGKIGIYVNTFALCFILYSIAWMPLPQTWPVTSETMNYSGPIFLAVILGAIVDWFTTGKKRFQMPVRKYE</sequence>
<dbReference type="Pfam" id="PF13520">
    <property type="entry name" value="AA_permease_2"/>
    <property type="match status" value="1"/>
</dbReference>
<evidence type="ECO:0000256" key="3">
    <source>
        <dbReference type="ARBA" id="ARBA00022692"/>
    </source>
</evidence>
<feature type="transmembrane region" description="Helical" evidence="6">
    <location>
        <begin position="396"/>
        <end position="414"/>
    </location>
</feature>
<dbReference type="InterPro" id="IPR002293">
    <property type="entry name" value="AA/rel_permease1"/>
</dbReference>
<keyword evidence="4 6" id="KW-1133">Transmembrane helix</keyword>
<feature type="transmembrane region" description="Helical" evidence="6">
    <location>
        <begin position="154"/>
        <end position="175"/>
    </location>
</feature>
<evidence type="ECO:0000256" key="6">
    <source>
        <dbReference type="SAM" id="Phobius"/>
    </source>
</evidence>
<dbReference type="PANTHER" id="PTHR45649">
    <property type="entry name" value="AMINO-ACID PERMEASE BAT1"/>
    <property type="match status" value="1"/>
</dbReference>
<dbReference type="PANTHER" id="PTHR45649:SF5">
    <property type="entry name" value="GABA TRANSPORTER (EUROFUNG)-RELATED"/>
    <property type="match status" value="1"/>
</dbReference>
<feature type="transmembrane region" description="Helical" evidence="6">
    <location>
        <begin position="293"/>
        <end position="315"/>
    </location>
</feature>
<evidence type="ECO:0000256" key="5">
    <source>
        <dbReference type="ARBA" id="ARBA00023136"/>
    </source>
</evidence>
<dbReference type="Gene3D" id="1.20.1740.10">
    <property type="entry name" value="Amino acid/polyamine transporter I"/>
    <property type="match status" value="1"/>
</dbReference>
<feature type="transmembrane region" description="Helical" evidence="6">
    <location>
        <begin position="85"/>
        <end position="105"/>
    </location>
</feature>
<comment type="subcellular location">
    <subcellularLocation>
        <location evidence="1">Membrane</location>
        <topology evidence="1">Multi-pass membrane protein</topology>
    </subcellularLocation>
</comment>